<feature type="region of interest" description="Disordered" evidence="1">
    <location>
        <begin position="134"/>
        <end position="153"/>
    </location>
</feature>
<dbReference type="Gene3D" id="1.10.600.10">
    <property type="entry name" value="Farnesyl Diphosphate Synthase"/>
    <property type="match status" value="1"/>
</dbReference>
<protein>
    <submittedName>
        <fullName evidence="2">Family 2 encapsulin nanocompartment cargo protein terpene cyclase</fullName>
    </submittedName>
</protein>
<proteinExistence type="predicted"/>
<organism evidence="2 3">
    <name type="scientific">Catenulispora subtropica</name>
    <dbReference type="NCBI Taxonomy" id="450798"/>
    <lineage>
        <taxon>Bacteria</taxon>
        <taxon>Bacillati</taxon>
        <taxon>Actinomycetota</taxon>
        <taxon>Actinomycetes</taxon>
        <taxon>Catenulisporales</taxon>
        <taxon>Catenulisporaceae</taxon>
        <taxon>Catenulispora</taxon>
    </lineage>
</organism>
<reference evidence="2 3" key="1">
    <citation type="journal article" date="2019" name="Int. J. Syst. Evol. Microbiol.">
        <title>The Global Catalogue of Microorganisms (GCM) 10K type strain sequencing project: providing services to taxonomists for standard genome sequencing and annotation.</title>
        <authorList>
            <consortium name="The Broad Institute Genomics Platform"/>
            <consortium name="The Broad Institute Genome Sequencing Center for Infectious Disease"/>
            <person name="Wu L."/>
            <person name="Ma J."/>
        </authorList>
    </citation>
    <scope>NUCLEOTIDE SEQUENCE [LARGE SCALE GENOMIC DNA]</scope>
    <source>
        <strain evidence="2 3">JCM 16013</strain>
    </source>
</reference>
<dbReference type="RefSeq" id="WP_344663215.1">
    <property type="nucleotide sequence ID" value="NZ_BAAAQM010000103.1"/>
</dbReference>
<dbReference type="InterPro" id="IPR008949">
    <property type="entry name" value="Isoprenoid_synthase_dom_sf"/>
</dbReference>
<sequence length="323" mass="33469">MTPGLPPPGPTGIGTSAATLAETSRPARAVAALYCPTAVRTHPALAQQVQHRLHQWADSLGLPPQAIAGHGQLAVLTHPDTDDPARLTTAAQLLAVGKLIEAAAPPPPNPPGPAPVLVQALDIALQEIYDACDTPHTARHPTPAPSPVTSDQPALRSALAALSALPASPYQLDRVRRAYQALAAATPTGSGPHPPWEHLSHAHINAYSPALTALDAIEGYELSPAAAAHPDLQRTQHLAALAAALLQDLAHPAPTGLTAAIARADRLGTPAATRRAAAIHDDTMHAFHHHATELAATADPATGRYLAALWTWLGGHHTFHTAP</sequence>
<comment type="caution">
    <text evidence="2">The sequence shown here is derived from an EMBL/GenBank/DDBJ whole genome shotgun (WGS) entry which is preliminary data.</text>
</comment>
<dbReference type="SUPFAM" id="SSF48576">
    <property type="entry name" value="Terpenoid synthases"/>
    <property type="match status" value="1"/>
</dbReference>
<gene>
    <name evidence="2" type="ORF">GCM10009838_88040</name>
</gene>
<accession>A0ABN2THD6</accession>
<evidence type="ECO:0000313" key="2">
    <source>
        <dbReference type="EMBL" id="GAA2008076.1"/>
    </source>
</evidence>
<keyword evidence="3" id="KW-1185">Reference proteome</keyword>
<evidence type="ECO:0000313" key="3">
    <source>
        <dbReference type="Proteomes" id="UP001499854"/>
    </source>
</evidence>
<dbReference type="Proteomes" id="UP001499854">
    <property type="component" value="Unassembled WGS sequence"/>
</dbReference>
<evidence type="ECO:0000256" key="1">
    <source>
        <dbReference type="SAM" id="MobiDB-lite"/>
    </source>
</evidence>
<dbReference type="EMBL" id="BAAAQM010000103">
    <property type="protein sequence ID" value="GAA2008076.1"/>
    <property type="molecule type" value="Genomic_DNA"/>
</dbReference>
<name>A0ABN2THD6_9ACTN</name>